<dbReference type="PANTHER" id="PTHR35293">
    <property type="entry name" value="EGG CELL-SECRETED PROTEIN 1.5"/>
    <property type="match status" value="1"/>
</dbReference>
<feature type="chain" id="PRO_5043350451" description="Prolamin-like domain-containing protein" evidence="9">
    <location>
        <begin position="27"/>
        <end position="130"/>
    </location>
</feature>
<dbReference type="InterPro" id="IPR044711">
    <property type="entry name" value="EC11-15"/>
</dbReference>
<keyword evidence="4 9" id="KW-0732">Signal</keyword>
<evidence type="ECO:0000256" key="2">
    <source>
        <dbReference type="ARBA" id="ARBA00004613"/>
    </source>
</evidence>
<evidence type="ECO:0000256" key="8">
    <source>
        <dbReference type="ARBA" id="ARBA00034484"/>
    </source>
</evidence>
<keyword evidence="6" id="KW-0968">Cytoplasmic vesicle</keyword>
<dbReference type="GO" id="GO:0009567">
    <property type="term" value="P:double fertilization forming a zygote and endosperm"/>
    <property type="evidence" value="ECO:0007669"/>
    <property type="project" value="InterPro"/>
</dbReference>
<dbReference type="Proteomes" id="UP001159364">
    <property type="component" value="Linkage Group LG06"/>
</dbReference>
<dbReference type="AlphaFoldDB" id="A0AAV8T5G5"/>
<keyword evidence="12" id="KW-1185">Reference proteome</keyword>
<gene>
    <name evidence="11" type="ORF">K2173_006612</name>
</gene>
<evidence type="ECO:0000256" key="6">
    <source>
        <dbReference type="ARBA" id="ARBA00023329"/>
    </source>
</evidence>
<evidence type="ECO:0000256" key="7">
    <source>
        <dbReference type="ARBA" id="ARBA00034457"/>
    </source>
</evidence>
<dbReference type="GO" id="GO:0080155">
    <property type="term" value="P:regulation of double fertilization forming a zygote and endosperm"/>
    <property type="evidence" value="ECO:0007669"/>
    <property type="project" value="UniProtKB-ARBA"/>
</dbReference>
<evidence type="ECO:0000256" key="3">
    <source>
        <dbReference type="ARBA" id="ARBA00022525"/>
    </source>
</evidence>
<keyword evidence="5" id="KW-0278">Fertilization</keyword>
<feature type="domain" description="Prolamin-like" evidence="10">
    <location>
        <begin position="48"/>
        <end position="110"/>
    </location>
</feature>
<evidence type="ECO:0000256" key="9">
    <source>
        <dbReference type="SAM" id="SignalP"/>
    </source>
</evidence>
<dbReference type="PANTHER" id="PTHR35293:SF1">
    <property type="entry name" value="EGG CELL-SECRETED PROTEIN 1.5"/>
    <property type="match status" value="1"/>
</dbReference>
<dbReference type="GO" id="GO:0005576">
    <property type="term" value="C:extracellular region"/>
    <property type="evidence" value="ECO:0007669"/>
    <property type="project" value="UniProtKB-SubCell"/>
</dbReference>
<dbReference type="GO" id="GO:2000008">
    <property type="term" value="P:regulation of protein localization to cell surface"/>
    <property type="evidence" value="ECO:0007669"/>
    <property type="project" value="UniProtKB-ARBA"/>
</dbReference>
<keyword evidence="3" id="KW-0964">Secreted</keyword>
<name>A0AAV8T5G5_9ROSI</name>
<evidence type="ECO:0000313" key="12">
    <source>
        <dbReference type="Proteomes" id="UP001159364"/>
    </source>
</evidence>
<evidence type="ECO:0000313" key="11">
    <source>
        <dbReference type="EMBL" id="KAJ8762010.1"/>
    </source>
</evidence>
<dbReference type="InterPro" id="IPR008502">
    <property type="entry name" value="Prolamin-like"/>
</dbReference>
<comment type="similarity">
    <text evidence="8">Belongs to the plant egg cell-secreted peptide family.</text>
</comment>
<protein>
    <recommendedName>
        <fullName evidence="10">Prolamin-like domain-containing protein</fullName>
    </recommendedName>
</protein>
<dbReference type="GO" id="GO:0031410">
    <property type="term" value="C:cytoplasmic vesicle"/>
    <property type="evidence" value="ECO:0007669"/>
    <property type="project" value="UniProtKB-SubCell"/>
</dbReference>
<dbReference type="EMBL" id="JAIWQS010000006">
    <property type="protein sequence ID" value="KAJ8762010.1"/>
    <property type="molecule type" value="Genomic_DNA"/>
</dbReference>
<sequence>MAFDFSLKLCLMVAFLACSLDYTAKARPLGSTSTLISRLKLDEQSPSCWDSLLQLQACTGEIILFFINGETHIGQKCCEAIRTIGEHCWPELMDALGFTVEEGNMLEGYCTSTASDAPPSPTVVPVNLVP</sequence>
<feature type="signal peptide" evidence="9">
    <location>
        <begin position="1"/>
        <end position="26"/>
    </location>
</feature>
<comment type="function">
    <text evidence="7">Involved in the regulation of gamete interactions during the double fertilization and to prevent multiple-pollen tube attraction; mediates the redistribution of the gamete fusogen HAP2/GCS1 to the cell surface after secretion upon sperm arrival.</text>
</comment>
<comment type="caution">
    <text evidence="11">The sequence shown here is derived from an EMBL/GenBank/DDBJ whole genome shotgun (WGS) entry which is preliminary data.</text>
</comment>
<evidence type="ECO:0000256" key="5">
    <source>
        <dbReference type="ARBA" id="ARBA00023279"/>
    </source>
</evidence>
<evidence type="ECO:0000259" key="10">
    <source>
        <dbReference type="Pfam" id="PF05617"/>
    </source>
</evidence>
<organism evidence="11 12">
    <name type="scientific">Erythroxylum novogranatense</name>
    <dbReference type="NCBI Taxonomy" id="1862640"/>
    <lineage>
        <taxon>Eukaryota</taxon>
        <taxon>Viridiplantae</taxon>
        <taxon>Streptophyta</taxon>
        <taxon>Embryophyta</taxon>
        <taxon>Tracheophyta</taxon>
        <taxon>Spermatophyta</taxon>
        <taxon>Magnoliopsida</taxon>
        <taxon>eudicotyledons</taxon>
        <taxon>Gunneridae</taxon>
        <taxon>Pentapetalae</taxon>
        <taxon>rosids</taxon>
        <taxon>fabids</taxon>
        <taxon>Malpighiales</taxon>
        <taxon>Erythroxylaceae</taxon>
        <taxon>Erythroxylum</taxon>
    </lineage>
</organism>
<evidence type="ECO:0000256" key="1">
    <source>
        <dbReference type="ARBA" id="ARBA00004541"/>
    </source>
</evidence>
<comment type="subcellular location">
    <subcellularLocation>
        <location evidence="1">Cytoplasmic vesicle</location>
    </subcellularLocation>
    <subcellularLocation>
        <location evidence="2">Secreted</location>
    </subcellularLocation>
</comment>
<accession>A0AAV8T5G5</accession>
<dbReference type="Pfam" id="PF05617">
    <property type="entry name" value="Prolamin_like"/>
    <property type="match status" value="1"/>
</dbReference>
<proteinExistence type="inferred from homology"/>
<evidence type="ECO:0000256" key="4">
    <source>
        <dbReference type="ARBA" id="ARBA00022729"/>
    </source>
</evidence>
<reference evidence="11 12" key="1">
    <citation type="submission" date="2021-09" db="EMBL/GenBank/DDBJ databases">
        <title>Genomic insights and catalytic innovation underlie evolution of tropane alkaloids biosynthesis.</title>
        <authorList>
            <person name="Wang Y.-J."/>
            <person name="Tian T."/>
            <person name="Huang J.-P."/>
            <person name="Huang S.-X."/>
        </authorList>
    </citation>
    <scope>NUCLEOTIDE SEQUENCE [LARGE SCALE GENOMIC DNA]</scope>
    <source>
        <strain evidence="11">KIB-2018</strain>
        <tissue evidence="11">Leaf</tissue>
    </source>
</reference>